<evidence type="ECO:0000259" key="2">
    <source>
        <dbReference type="Pfam" id="PF13976"/>
    </source>
</evidence>
<feature type="compositionally biased region" description="Polar residues" evidence="1">
    <location>
        <begin position="350"/>
        <end position="380"/>
    </location>
</feature>
<proteinExistence type="predicted"/>
<protein>
    <submittedName>
        <fullName evidence="4">Retrovirus-related Pol polyprotein from transposon TNT 1-94</fullName>
    </submittedName>
</protein>
<dbReference type="EMBL" id="BKCJ010010556">
    <property type="protein sequence ID" value="GEU92125.1"/>
    <property type="molecule type" value="Genomic_DNA"/>
</dbReference>
<dbReference type="Pfam" id="PF13976">
    <property type="entry name" value="gag_pre-integrs"/>
    <property type="match status" value="1"/>
</dbReference>
<sequence length="644" mass="73214">MFKILKPIYIENFENSHHDMKQKKAIVNSLPPIYDQEPDMVAKDDEMSKDKEIEKLVALISLSFKKIHKPTNNNLRTSSNTSLAHQDNTLRINRGTGKGMQKVKWVKDAAYHKEKMLLCKQEEARVQLNAEQANWKDNTDDESDDQELEAHYMYMAQIQEVSLDTTENSRPIFDTEPLHEVHNNDDYYNVFTKNKEQHVQPESVNDTYLKEQGDTNITIDSLDMSTNEETVNQDDDDLANEHNLLASLIKKLKCKGKSVDTKFDRSSVVRQPNAQRIPKPSVLGKPTTFSNSLEKIYFPKTMSVPKANVSEGLSKPVTAQTLPQAAKKAVSNTNVLKPIMYRIDNKTSHTRAQQLPQTVSNTNPRVSTSTGVNHNTNVSRPQLKRNQSRDKVLPNNSQVKVKKTQVEVHPRIPSVSNKMKSVTACKDNLNSKTLNANIILFIIDSGCSKHITRNLKLLTNFMEKFLGIVKFGNDQIASILGYGDLVQGTIAVKWVYYVEGLNHNLFSVGQLCDADLEVSFWKSTCYIRDLKENDLLTGSRGTDMYSITLQDTSTPNLICLMAKATSSQAWLWHRRLSHLNFESVNLLSKNNIMIGLPNLKFIKDHLCSSCELEKPNESLFTQRLPRALKYGYNFYTWTYVVSCG</sequence>
<dbReference type="InterPro" id="IPR025724">
    <property type="entry name" value="GAG-pre-integrase_dom"/>
</dbReference>
<feature type="domain" description="Retrovirus-related Pol polyprotein from transposon TNT 1-94-like beta-barrel" evidence="3">
    <location>
        <begin position="441"/>
        <end position="514"/>
    </location>
</feature>
<accession>A0A6L2P4Y7</accession>
<dbReference type="InterPro" id="IPR054722">
    <property type="entry name" value="PolX-like_BBD"/>
</dbReference>
<reference evidence="4" key="1">
    <citation type="journal article" date="2019" name="Sci. Rep.">
        <title>Draft genome of Tanacetum cinerariifolium, the natural source of mosquito coil.</title>
        <authorList>
            <person name="Yamashiro T."/>
            <person name="Shiraishi A."/>
            <person name="Satake H."/>
            <person name="Nakayama K."/>
        </authorList>
    </citation>
    <scope>NUCLEOTIDE SEQUENCE</scope>
</reference>
<feature type="domain" description="GAG-pre-integrase" evidence="2">
    <location>
        <begin position="544"/>
        <end position="614"/>
    </location>
</feature>
<dbReference type="AlphaFoldDB" id="A0A6L2P4Y7"/>
<evidence type="ECO:0000256" key="1">
    <source>
        <dbReference type="SAM" id="MobiDB-lite"/>
    </source>
</evidence>
<dbReference type="Pfam" id="PF22936">
    <property type="entry name" value="Pol_BBD"/>
    <property type="match status" value="1"/>
</dbReference>
<evidence type="ECO:0000313" key="4">
    <source>
        <dbReference type="EMBL" id="GEU92125.1"/>
    </source>
</evidence>
<gene>
    <name evidence="4" type="ORF">Tci_064103</name>
</gene>
<comment type="caution">
    <text evidence="4">The sequence shown here is derived from an EMBL/GenBank/DDBJ whole genome shotgun (WGS) entry which is preliminary data.</text>
</comment>
<evidence type="ECO:0000259" key="3">
    <source>
        <dbReference type="Pfam" id="PF22936"/>
    </source>
</evidence>
<feature type="region of interest" description="Disordered" evidence="1">
    <location>
        <begin position="348"/>
        <end position="391"/>
    </location>
</feature>
<organism evidence="4">
    <name type="scientific">Tanacetum cinerariifolium</name>
    <name type="common">Dalmatian daisy</name>
    <name type="synonym">Chrysanthemum cinerariifolium</name>
    <dbReference type="NCBI Taxonomy" id="118510"/>
    <lineage>
        <taxon>Eukaryota</taxon>
        <taxon>Viridiplantae</taxon>
        <taxon>Streptophyta</taxon>
        <taxon>Embryophyta</taxon>
        <taxon>Tracheophyta</taxon>
        <taxon>Spermatophyta</taxon>
        <taxon>Magnoliopsida</taxon>
        <taxon>eudicotyledons</taxon>
        <taxon>Gunneridae</taxon>
        <taxon>Pentapetalae</taxon>
        <taxon>asterids</taxon>
        <taxon>campanulids</taxon>
        <taxon>Asterales</taxon>
        <taxon>Asteraceae</taxon>
        <taxon>Asteroideae</taxon>
        <taxon>Anthemideae</taxon>
        <taxon>Anthemidinae</taxon>
        <taxon>Tanacetum</taxon>
    </lineage>
</organism>
<name>A0A6L2P4Y7_TANCI</name>